<proteinExistence type="predicted"/>
<reference evidence="1" key="2">
    <citation type="submission" date="2014-07" db="EMBL/GenBank/DDBJ databases">
        <authorList>
            <person name="Hull J."/>
        </authorList>
    </citation>
    <scope>NUCLEOTIDE SEQUENCE</scope>
</reference>
<accession>A0A0A9YE36</accession>
<dbReference type="EMBL" id="GBHO01012262">
    <property type="protein sequence ID" value="JAG31342.1"/>
    <property type="molecule type" value="Transcribed_RNA"/>
</dbReference>
<feature type="non-terminal residue" evidence="1">
    <location>
        <position position="117"/>
    </location>
</feature>
<sequence length="117" mass="12845">MNSSTPIVLSALPPAHPPPQLYSATFAEVDAHIPAFCSGCNLQPFSYTAPPPSYLCVLCLHHRRLRFHLPSPSPLSPLHPPANETFRPTSTHRIWHQILSVIQVCGVCIHTCVCVCV</sequence>
<gene>
    <name evidence="1" type="primary">NFYC_1</name>
    <name evidence="1" type="ORF">CM83_6225</name>
</gene>
<protein>
    <submittedName>
        <fullName evidence="1">Nuclear transcription factor Y subunit gamma</fullName>
    </submittedName>
</protein>
<dbReference type="AlphaFoldDB" id="A0A0A9YE36"/>
<organism evidence="1">
    <name type="scientific">Lygus hesperus</name>
    <name type="common">Western plant bug</name>
    <dbReference type="NCBI Taxonomy" id="30085"/>
    <lineage>
        <taxon>Eukaryota</taxon>
        <taxon>Metazoa</taxon>
        <taxon>Ecdysozoa</taxon>
        <taxon>Arthropoda</taxon>
        <taxon>Hexapoda</taxon>
        <taxon>Insecta</taxon>
        <taxon>Pterygota</taxon>
        <taxon>Neoptera</taxon>
        <taxon>Paraneoptera</taxon>
        <taxon>Hemiptera</taxon>
        <taxon>Heteroptera</taxon>
        <taxon>Panheteroptera</taxon>
        <taxon>Cimicomorpha</taxon>
        <taxon>Miridae</taxon>
        <taxon>Mirini</taxon>
        <taxon>Lygus</taxon>
    </lineage>
</organism>
<name>A0A0A9YE36_LYGHE</name>
<evidence type="ECO:0000313" key="1">
    <source>
        <dbReference type="EMBL" id="JAG31342.1"/>
    </source>
</evidence>
<reference evidence="1" key="1">
    <citation type="journal article" date="2014" name="PLoS ONE">
        <title>Transcriptome-Based Identification of ABC Transporters in the Western Tarnished Plant Bug Lygus hesperus.</title>
        <authorList>
            <person name="Hull J.J."/>
            <person name="Chaney K."/>
            <person name="Geib S.M."/>
            <person name="Fabrick J.A."/>
            <person name="Brent C.S."/>
            <person name="Walsh D."/>
            <person name="Lavine L.C."/>
        </authorList>
    </citation>
    <scope>NUCLEOTIDE SEQUENCE</scope>
</reference>